<keyword evidence="2" id="KW-0489">Methyltransferase</keyword>
<dbReference type="InterPro" id="IPR029063">
    <property type="entry name" value="SAM-dependent_MTases_sf"/>
</dbReference>
<organism evidence="2 3">
    <name type="scientific">Aquisphaera giovannonii</name>
    <dbReference type="NCBI Taxonomy" id="406548"/>
    <lineage>
        <taxon>Bacteria</taxon>
        <taxon>Pseudomonadati</taxon>
        <taxon>Planctomycetota</taxon>
        <taxon>Planctomycetia</taxon>
        <taxon>Isosphaerales</taxon>
        <taxon>Isosphaeraceae</taxon>
        <taxon>Aquisphaera</taxon>
    </lineage>
</organism>
<dbReference type="GO" id="GO:0102082">
    <property type="term" value="F:demethylrebeccamycin--D-glucose O-methyltransferase activity"/>
    <property type="evidence" value="ECO:0007669"/>
    <property type="project" value="UniProtKB-EC"/>
</dbReference>
<sequence>MKNLHEAEVASRFDAQRRRFKSAVADDDYRLLGLLDAVGPVRGLTILDLGCGKGRFARALRRRGAAVIGVDIAAAMLAEATGVPRARASSRRLPFRDASFDAVIAVEAVEHMDPAGCEATLREARRVLRPGGRLAIVDKNVAALSARRPWLPSVAEKRIDELRGRWMYPAWGPVRERWFWPSRLRRALERRFERVDVRRLLSPAERERWLFRRLPAARLMTLWVAEAPGGRNVQ</sequence>
<dbReference type="EMBL" id="CP042997">
    <property type="protein sequence ID" value="QEH37676.1"/>
    <property type="molecule type" value="Genomic_DNA"/>
</dbReference>
<dbReference type="Gene3D" id="3.40.50.150">
    <property type="entry name" value="Vaccinia Virus protein VP39"/>
    <property type="match status" value="1"/>
</dbReference>
<keyword evidence="3" id="KW-1185">Reference proteome</keyword>
<dbReference type="GO" id="GO:0008757">
    <property type="term" value="F:S-adenosylmethionine-dependent methyltransferase activity"/>
    <property type="evidence" value="ECO:0007669"/>
    <property type="project" value="InterPro"/>
</dbReference>
<dbReference type="KEGG" id="agv:OJF2_62670"/>
<keyword evidence="2" id="KW-0808">Transferase</keyword>
<evidence type="ECO:0000259" key="1">
    <source>
        <dbReference type="Pfam" id="PF08241"/>
    </source>
</evidence>
<dbReference type="CDD" id="cd02440">
    <property type="entry name" value="AdoMet_MTases"/>
    <property type="match status" value="1"/>
</dbReference>
<accession>A0A5B9WAS1</accession>
<dbReference type="PANTHER" id="PTHR42912">
    <property type="entry name" value="METHYLTRANSFERASE"/>
    <property type="match status" value="1"/>
</dbReference>
<evidence type="ECO:0000313" key="2">
    <source>
        <dbReference type="EMBL" id="QEH37676.1"/>
    </source>
</evidence>
<feature type="domain" description="Methyltransferase type 11" evidence="1">
    <location>
        <begin position="47"/>
        <end position="136"/>
    </location>
</feature>
<dbReference type="OrthoDB" id="278023at2"/>
<dbReference type="RefSeq" id="WP_148597202.1">
    <property type="nucleotide sequence ID" value="NZ_CP042997.1"/>
</dbReference>
<dbReference type="EC" id="2.1.1.164" evidence="2"/>
<dbReference type="Pfam" id="PF08241">
    <property type="entry name" value="Methyltransf_11"/>
    <property type="match status" value="1"/>
</dbReference>
<proteinExistence type="predicted"/>
<dbReference type="GO" id="GO:0032259">
    <property type="term" value="P:methylation"/>
    <property type="evidence" value="ECO:0007669"/>
    <property type="project" value="UniProtKB-KW"/>
</dbReference>
<dbReference type="AlphaFoldDB" id="A0A5B9WAS1"/>
<dbReference type="Proteomes" id="UP000324233">
    <property type="component" value="Chromosome"/>
</dbReference>
<name>A0A5B9WAS1_9BACT</name>
<protein>
    <submittedName>
        <fullName evidence="2">Demethylrebeccamycin-D-glucose O-methyltransferase</fullName>
        <ecNumber evidence="2">2.1.1.164</ecNumber>
    </submittedName>
</protein>
<evidence type="ECO:0000313" key="3">
    <source>
        <dbReference type="Proteomes" id="UP000324233"/>
    </source>
</evidence>
<dbReference type="InterPro" id="IPR050508">
    <property type="entry name" value="Methyltransf_Superfamily"/>
</dbReference>
<dbReference type="SUPFAM" id="SSF53335">
    <property type="entry name" value="S-adenosyl-L-methionine-dependent methyltransferases"/>
    <property type="match status" value="1"/>
</dbReference>
<gene>
    <name evidence="2" type="primary">rebM_3</name>
    <name evidence="2" type="ORF">OJF2_62670</name>
</gene>
<dbReference type="InterPro" id="IPR013216">
    <property type="entry name" value="Methyltransf_11"/>
</dbReference>
<reference evidence="2 3" key="1">
    <citation type="submission" date="2019-08" db="EMBL/GenBank/DDBJ databases">
        <title>Deep-cultivation of Planctomycetes and their phenomic and genomic characterization uncovers novel biology.</title>
        <authorList>
            <person name="Wiegand S."/>
            <person name="Jogler M."/>
            <person name="Boedeker C."/>
            <person name="Pinto D."/>
            <person name="Vollmers J."/>
            <person name="Rivas-Marin E."/>
            <person name="Kohn T."/>
            <person name="Peeters S.H."/>
            <person name="Heuer A."/>
            <person name="Rast P."/>
            <person name="Oberbeckmann S."/>
            <person name="Bunk B."/>
            <person name="Jeske O."/>
            <person name="Meyerdierks A."/>
            <person name="Storesund J.E."/>
            <person name="Kallscheuer N."/>
            <person name="Luecker S."/>
            <person name="Lage O.M."/>
            <person name="Pohl T."/>
            <person name="Merkel B.J."/>
            <person name="Hornburger P."/>
            <person name="Mueller R.-W."/>
            <person name="Bruemmer F."/>
            <person name="Labrenz M."/>
            <person name="Spormann A.M."/>
            <person name="Op den Camp H."/>
            <person name="Overmann J."/>
            <person name="Amann R."/>
            <person name="Jetten M.S.M."/>
            <person name="Mascher T."/>
            <person name="Medema M.H."/>
            <person name="Devos D.P."/>
            <person name="Kaster A.-K."/>
            <person name="Ovreas L."/>
            <person name="Rohde M."/>
            <person name="Galperin M.Y."/>
            <person name="Jogler C."/>
        </authorList>
    </citation>
    <scope>NUCLEOTIDE SEQUENCE [LARGE SCALE GENOMIC DNA]</scope>
    <source>
        <strain evidence="2 3">OJF2</strain>
    </source>
</reference>